<dbReference type="AlphaFoldDB" id="A0A0N5A977"/>
<feature type="region of interest" description="Disordered" evidence="1">
    <location>
        <begin position="294"/>
        <end position="368"/>
    </location>
</feature>
<name>A0A0N5A977_9BILA</name>
<dbReference type="Proteomes" id="UP000046393">
    <property type="component" value="Unplaced"/>
</dbReference>
<feature type="compositionally biased region" description="Polar residues" evidence="1">
    <location>
        <begin position="342"/>
        <end position="368"/>
    </location>
</feature>
<protein>
    <submittedName>
        <fullName evidence="3">Uncharacterized protein</fullName>
    </submittedName>
</protein>
<sequence length="437" mass="49798">MIPISSETIEFNNTATATTRKGRVQRFKVNVRCYKPLKRFSHQRDFNDWMTRESKKIPWYLCSTYKVGNVFKRIYACSFRKSVNLKKCNRQLMVLFYPNGSVEVMDSNNDFEQLHCPLNKGIEPSQLRTVIVLRNPDEFSSWMAKQREKFIWHRLAGSRLCPNIDYYQCASVGSNGEMCKRLIHVEYTNQNGVIISELKGLPPHDSNAVHRNAFTRLLYCRPLKLEQGCESNDTLDVLPSTSVIKNADYSETVSFANSSNSTLTSKYGSSCDEHIFEKAATLLPIEDFVIIPDEECESNDGNVSTKEQEIEARSSRSKPSPNSSTTLFSSKTNESNRDLDSDCQSNDNTKTKGDANSQLPTTSEKNSKYNLNNFEEELASKLSKAPPEKVAEIRESLLLEMNKSFARQIVHEIISRSYSSGACKEVLDRIRGVLRQY</sequence>
<evidence type="ECO:0000313" key="2">
    <source>
        <dbReference type="Proteomes" id="UP000046393"/>
    </source>
</evidence>
<evidence type="ECO:0000256" key="1">
    <source>
        <dbReference type="SAM" id="MobiDB-lite"/>
    </source>
</evidence>
<keyword evidence="2" id="KW-1185">Reference proteome</keyword>
<proteinExistence type="predicted"/>
<accession>A0A0N5A977</accession>
<dbReference type="WBParaSite" id="SMUV_0000064701-mRNA-1">
    <property type="protein sequence ID" value="SMUV_0000064701-mRNA-1"/>
    <property type="gene ID" value="SMUV_0000064701"/>
</dbReference>
<organism evidence="2 3">
    <name type="scientific">Syphacia muris</name>
    <dbReference type="NCBI Taxonomy" id="451379"/>
    <lineage>
        <taxon>Eukaryota</taxon>
        <taxon>Metazoa</taxon>
        <taxon>Ecdysozoa</taxon>
        <taxon>Nematoda</taxon>
        <taxon>Chromadorea</taxon>
        <taxon>Rhabditida</taxon>
        <taxon>Spirurina</taxon>
        <taxon>Oxyuridomorpha</taxon>
        <taxon>Oxyuroidea</taxon>
        <taxon>Oxyuridae</taxon>
        <taxon>Syphacia</taxon>
    </lineage>
</organism>
<reference evidence="3" key="1">
    <citation type="submission" date="2017-02" db="UniProtKB">
        <authorList>
            <consortium name="WormBaseParasite"/>
        </authorList>
    </citation>
    <scope>IDENTIFICATION</scope>
</reference>
<evidence type="ECO:0000313" key="3">
    <source>
        <dbReference type="WBParaSite" id="SMUV_0000064701-mRNA-1"/>
    </source>
</evidence>